<comment type="caution">
    <text evidence="2">The sequence shown here is derived from an EMBL/GenBank/DDBJ whole genome shotgun (WGS) entry which is preliminary data.</text>
</comment>
<accession>A0A9W7XSB9</accession>
<feature type="region of interest" description="Disordered" evidence="1">
    <location>
        <begin position="162"/>
        <end position="249"/>
    </location>
</feature>
<protein>
    <recommendedName>
        <fullName evidence="4">Transcription elongation factor Eaf N-terminal domain-containing protein</fullName>
    </recommendedName>
</protein>
<feature type="compositionally biased region" description="Acidic residues" evidence="1">
    <location>
        <begin position="413"/>
        <end position="423"/>
    </location>
</feature>
<dbReference type="AlphaFoldDB" id="A0A9W7XSB9"/>
<proteinExistence type="predicted"/>
<evidence type="ECO:0000313" key="3">
    <source>
        <dbReference type="Proteomes" id="UP001145021"/>
    </source>
</evidence>
<sequence length="423" mass="45266">MALNLEQQTTYSIRPGLSLSSNLTSEETHENTDSAQKNKFHLLSRQLPRSTTKLSRELLDNGAGLKARFSETRSNANEEENSKRAIVLEADSKDQKTSCTYEGEFEQTASESMEGSLLVIDDGQEIDCVLIYDEETKAFVIERVTSSVVVKSGVVNGASGISGGTSTGLLALPSKRHNPNKEKGRGTSSTAARGDNAQASMDDESSEDELAKELEGMLDDVSDMGDPLSASSAKQSRKASAGKQKQSQSWENIEDQLNMELAENLDEALLDVAASDDDDFEEVDSAQFVSSEKNAKGLDADIESLPDDGPSDDEDDEMVFEEVDPSSAASIRGTADNGGPQNKSRGSDLILEEDFEDFEEIGSPRTAQSSAFDDALFGGSVASTPPTGDSMANPATNVAAGFNKPTDASAENNADDFVELEFD</sequence>
<organism evidence="2 3">
    <name type="scientific">Coemansia asiatica</name>
    <dbReference type="NCBI Taxonomy" id="1052880"/>
    <lineage>
        <taxon>Eukaryota</taxon>
        <taxon>Fungi</taxon>
        <taxon>Fungi incertae sedis</taxon>
        <taxon>Zoopagomycota</taxon>
        <taxon>Kickxellomycotina</taxon>
        <taxon>Kickxellomycetes</taxon>
        <taxon>Kickxellales</taxon>
        <taxon>Kickxellaceae</taxon>
        <taxon>Coemansia</taxon>
    </lineage>
</organism>
<feature type="compositionally biased region" description="Acidic residues" evidence="1">
    <location>
        <begin position="300"/>
        <end position="324"/>
    </location>
</feature>
<evidence type="ECO:0000313" key="2">
    <source>
        <dbReference type="EMBL" id="KAJ1648499.1"/>
    </source>
</evidence>
<feature type="compositionally biased region" description="Acidic residues" evidence="1">
    <location>
        <begin position="350"/>
        <end position="360"/>
    </location>
</feature>
<dbReference type="Proteomes" id="UP001145021">
    <property type="component" value="Unassembled WGS sequence"/>
</dbReference>
<name>A0A9W7XSB9_9FUNG</name>
<keyword evidence="3" id="KW-1185">Reference proteome</keyword>
<reference evidence="2" key="1">
    <citation type="submission" date="2022-07" db="EMBL/GenBank/DDBJ databases">
        <title>Phylogenomic reconstructions and comparative analyses of Kickxellomycotina fungi.</title>
        <authorList>
            <person name="Reynolds N.K."/>
            <person name="Stajich J.E."/>
            <person name="Barry K."/>
            <person name="Grigoriev I.V."/>
            <person name="Crous P."/>
            <person name="Smith M.E."/>
        </authorList>
    </citation>
    <scope>NUCLEOTIDE SEQUENCE</scope>
    <source>
        <strain evidence="2">NBRC 105413</strain>
    </source>
</reference>
<gene>
    <name evidence="2" type="ORF">LPJ64_000196</name>
</gene>
<feature type="region of interest" description="Disordered" evidence="1">
    <location>
        <begin position="276"/>
        <end position="423"/>
    </location>
</feature>
<evidence type="ECO:0008006" key="4">
    <source>
        <dbReference type="Google" id="ProtNLM"/>
    </source>
</evidence>
<dbReference type="EMBL" id="JANBOH010000004">
    <property type="protein sequence ID" value="KAJ1648499.1"/>
    <property type="molecule type" value="Genomic_DNA"/>
</dbReference>
<feature type="region of interest" description="Disordered" evidence="1">
    <location>
        <begin position="16"/>
        <end position="41"/>
    </location>
</feature>
<feature type="compositionally biased region" description="Low complexity" evidence="1">
    <location>
        <begin position="229"/>
        <end position="249"/>
    </location>
</feature>
<evidence type="ECO:0000256" key="1">
    <source>
        <dbReference type="SAM" id="MobiDB-lite"/>
    </source>
</evidence>